<reference evidence="1 2" key="1">
    <citation type="submission" date="2018-07" db="EMBL/GenBank/DDBJ databases">
        <title>Freshwater and sediment microbial communities from various areas in North America, analyzing microbe dynamics in response to fracking.</title>
        <authorList>
            <person name="Lamendella R."/>
        </authorList>
    </citation>
    <scope>NUCLEOTIDE SEQUENCE [LARGE SCALE GENOMIC DNA]</scope>
    <source>
        <strain evidence="1 2">105B</strain>
    </source>
</reference>
<protein>
    <submittedName>
        <fullName evidence="1">Uncharacterized protein</fullName>
    </submittedName>
</protein>
<proteinExistence type="predicted"/>
<accession>A0A368X6I1</accession>
<sequence>MAYAKKLSEAKFNQIYDELFKRAEAAAKAAYQEKLAKAKTLKQRQACAGHYPSDWSELLDLWCRNKVTNLHVLECLRIGHVYSGQELAG</sequence>
<dbReference type="EMBL" id="QPJI01000019">
    <property type="protein sequence ID" value="RCW63319.1"/>
    <property type="molecule type" value="Genomic_DNA"/>
</dbReference>
<evidence type="ECO:0000313" key="2">
    <source>
        <dbReference type="Proteomes" id="UP000253647"/>
    </source>
</evidence>
<comment type="caution">
    <text evidence="1">The sequence shown here is derived from an EMBL/GenBank/DDBJ whole genome shotgun (WGS) entry which is preliminary data.</text>
</comment>
<organism evidence="1 2">
    <name type="scientific">Marinobacter nauticus</name>
    <name type="common">Marinobacter hydrocarbonoclasticus</name>
    <name type="synonym">Marinobacter aquaeolei</name>
    <dbReference type="NCBI Taxonomy" id="2743"/>
    <lineage>
        <taxon>Bacteria</taxon>
        <taxon>Pseudomonadati</taxon>
        <taxon>Pseudomonadota</taxon>
        <taxon>Gammaproteobacteria</taxon>
        <taxon>Pseudomonadales</taxon>
        <taxon>Marinobacteraceae</taxon>
        <taxon>Marinobacter</taxon>
    </lineage>
</organism>
<name>A0A368X6I1_MARNT</name>
<gene>
    <name evidence="1" type="ORF">DET61_11989</name>
</gene>
<evidence type="ECO:0000313" key="1">
    <source>
        <dbReference type="EMBL" id="RCW63319.1"/>
    </source>
</evidence>
<dbReference type="Proteomes" id="UP000253647">
    <property type="component" value="Unassembled WGS sequence"/>
</dbReference>
<dbReference type="AlphaFoldDB" id="A0A368X6I1"/>
<dbReference type="RefSeq" id="WP_114435350.1">
    <property type="nucleotide sequence ID" value="NZ_QPJI01000019.1"/>
</dbReference>